<dbReference type="RefSeq" id="WP_107011016.1">
    <property type="nucleotide sequence ID" value="NZ_CP028136.1"/>
</dbReference>
<accession>A0A2R3Z1X3</accession>
<dbReference type="EMBL" id="CP028136">
    <property type="protein sequence ID" value="AVR44238.1"/>
    <property type="molecule type" value="Genomic_DNA"/>
</dbReference>
<dbReference type="KEGG" id="grs:C7S20_02595"/>
<dbReference type="AlphaFoldDB" id="A0A2R3Z1X3"/>
<organism evidence="3 4">
    <name type="scientific">Christiangramia fulva</name>
    <dbReference type="NCBI Taxonomy" id="2126553"/>
    <lineage>
        <taxon>Bacteria</taxon>
        <taxon>Pseudomonadati</taxon>
        <taxon>Bacteroidota</taxon>
        <taxon>Flavobacteriia</taxon>
        <taxon>Flavobacteriales</taxon>
        <taxon>Flavobacteriaceae</taxon>
        <taxon>Christiangramia</taxon>
    </lineage>
</organism>
<feature type="compositionally biased region" description="Polar residues" evidence="1">
    <location>
        <begin position="78"/>
        <end position="94"/>
    </location>
</feature>
<feature type="chain" id="PRO_5015361872" description="Secreted protein" evidence="2">
    <location>
        <begin position="21"/>
        <end position="94"/>
    </location>
</feature>
<reference evidence="4" key="1">
    <citation type="submission" date="2018-03" db="EMBL/GenBank/DDBJ databases">
        <title>Gramella fulva sp. nov., isolated from a dry surface of tidal flat.</title>
        <authorList>
            <person name="Hwang S.H."/>
            <person name="Hwang W.M."/>
            <person name="Kang K."/>
            <person name="Ahn T.-Y."/>
        </authorList>
    </citation>
    <scope>NUCLEOTIDE SEQUENCE [LARGE SCALE GENOMIC DNA]</scope>
    <source>
        <strain evidence="4">SH35</strain>
    </source>
</reference>
<evidence type="ECO:0000256" key="1">
    <source>
        <dbReference type="SAM" id="MobiDB-lite"/>
    </source>
</evidence>
<sequence length="94" mass="10310">MKTKKIFLPVLVLLGTIAMAFNTGNSKVSPIQQPKDFIEVGGVRQPIAEQECQGEGFTCKVKFEEGGTEYPVYDEMNDTQPKQSGSEDATLINP</sequence>
<keyword evidence="4" id="KW-1185">Reference proteome</keyword>
<keyword evidence="2" id="KW-0732">Signal</keyword>
<proteinExistence type="predicted"/>
<evidence type="ECO:0000313" key="3">
    <source>
        <dbReference type="EMBL" id="AVR44238.1"/>
    </source>
</evidence>
<evidence type="ECO:0000256" key="2">
    <source>
        <dbReference type="SAM" id="SignalP"/>
    </source>
</evidence>
<gene>
    <name evidence="3" type="ORF">C7S20_02595</name>
</gene>
<dbReference type="Proteomes" id="UP000241507">
    <property type="component" value="Chromosome"/>
</dbReference>
<evidence type="ECO:0008006" key="5">
    <source>
        <dbReference type="Google" id="ProtNLM"/>
    </source>
</evidence>
<dbReference type="OrthoDB" id="1450052at2"/>
<feature type="region of interest" description="Disordered" evidence="1">
    <location>
        <begin position="71"/>
        <end position="94"/>
    </location>
</feature>
<protein>
    <recommendedName>
        <fullName evidence="5">Secreted protein</fullName>
    </recommendedName>
</protein>
<feature type="signal peptide" evidence="2">
    <location>
        <begin position="1"/>
        <end position="20"/>
    </location>
</feature>
<evidence type="ECO:0000313" key="4">
    <source>
        <dbReference type="Proteomes" id="UP000241507"/>
    </source>
</evidence>
<dbReference type="InterPro" id="IPR045391">
    <property type="entry name" value="DUF6520"/>
</dbReference>
<name>A0A2R3Z1X3_9FLAO</name>
<dbReference type="Pfam" id="PF20130">
    <property type="entry name" value="DUF6520"/>
    <property type="match status" value="1"/>
</dbReference>